<evidence type="ECO:0000256" key="3">
    <source>
        <dbReference type="ARBA" id="ARBA00022982"/>
    </source>
</evidence>
<evidence type="ECO:0000256" key="2">
    <source>
        <dbReference type="ARBA" id="ARBA00022723"/>
    </source>
</evidence>
<dbReference type="InterPro" id="IPR008972">
    <property type="entry name" value="Cupredoxin"/>
</dbReference>
<dbReference type="GO" id="GO:0042597">
    <property type="term" value="C:periplasmic space"/>
    <property type="evidence" value="ECO:0007669"/>
    <property type="project" value="UniProtKB-SubCell"/>
</dbReference>
<dbReference type="InterPro" id="IPR014068">
    <property type="entry name" value="Azurin"/>
</dbReference>
<evidence type="ECO:0000256" key="4">
    <source>
        <dbReference type="ARBA" id="ARBA00023008"/>
    </source>
</evidence>
<dbReference type="Pfam" id="PF00127">
    <property type="entry name" value="Copper-bind"/>
    <property type="match status" value="1"/>
</dbReference>
<dbReference type="EMBL" id="AP019755">
    <property type="protein sequence ID" value="BBL34462.1"/>
    <property type="molecule type" value="Genomic_DNA"/>
</dbReference>
<dbReference type="InterPro" id="IPR028871">
    <property type="entry name" value="BlueCu_1_BS"/>
</dbReference>
<dbReference type="GO" id="GO:0005507">
    <property type="term" value="F:copper ion binding"/>
    <property type="evidence" value="ECO:0007669"/>
    <property type="project" value="UniProtKB-UniRule"/>
</dbReference>
<keyword evidence="1 5" id="KW-0813">Transport</keyword>
<dbReference type="NCBIfam" id="TIGR02695">
    <property type="entry name" value="azurin"/>
    <property type="match status" value="1"/>
</dbReference>
<dbReference type="SUPFAM" id="SSF49503">
    <property type="entry name" value="Cupredoxins"/>
    <property type="match status" value="1"/>
</dbReference>
<dbReference type="KEGG" id="nst:Nstercoris_00698"/>
<gene>
    <name evidence="7" type="ORF">Nstercoris_00698</name>
</gene>
<organism evidence="7 8">
    <name type="scientific">Nitrosomonas stercoris</name>
    <dbReference type="NCBI Taxonomy" id="1444684"/>
    <lineage>
        <taxon>Bacteria</taxon>
        <taxon>Pseudomonadati</taxon>
        <taxon>Pseudomonadota</taxon>
        <taxon>Betaproteobacteria</taxon>
        <taxon>Nitrosomonadales</taxon>
        <taxon>Nitrosomonadaceae</taxon>
        <taxon>Nitrosomonas</taxon>
    </lineage>
</organism>
<feature type="signal peptide" evidence="5">
    <location>
        <begin position="1"/>
        <end position="23"/>
    </location>
</feature>
<evidence type="ECO:0000256" key="5">
    <source>
        <dbReference type="RuleBase" id="RU363017"/>
    </source>
</evidence>
<evidence type="ECO:0000313" key="8">
    <source>
        <dbReference type="Proteomes" id="UP000316473"/>
    </source>
</evidence>
<reference evidence="7 8" key="1">
    <citation type="submission" date="2019-06" db="EMBL/GenBank/DDBJ databases">
        <title>Nitrosomonas stercoris KYUHI-S whole genome shotgun sequence.</title>
        <authorList>
            <person name="Nakagawa T."/>
            <person name="Tsuchiya Y."/>
            <person name="Takahashi R."/>
        </authorList>
    </citation>
    <scope>NUCLEOTIDE SEQUENCE [LARGE SCALE GENOMIC DNA]</scope>
    <source>
        <strain evidence="7 8">KYUHI-S</strain>
    </source>
</reference>
<evidence type="ECO:0000313" key="7">
    <source>
        <dbReference type="EMBL" id="BBL34462.1"/>
    </source>
</evidence>
<dbReference type="InterPro" id="IPR000923">
    <property type="entry name" value="BlueCu_1"/>
</dbReference>
<sequence length="150" mass="16007">MIKNLFRSTILIAFVTLAGSVSAADCEVTVEANDAMQYNVSEIAVDQSCQEFTVHLKHVGKLPASSMGHNWALSKAADVEAISNDALAAGQGGGYLKADDSRVIAHTKMLGGGEEDSVTFETSKLESGEGYEFFCSFPGHHVLMKGHLKI</sequence>
<dbReference type="PROSITE" id="PS00196">
    <property type="entry name" value="COPPER_BLUE"/>
    <property type="match status" value="1"/>
</dbReference>
<keyword evidence="5" id="KW-0574">Periplasm</keyword>
<keyword evidence="2 5" id="KW-0479">Metal-binding</keyword>
<protein>
    <recommendedName>
        <fullName evidence="5">Azurin</fullName>
    </recommendedName>
</protein>
<dbReference type="PANTHER" id="PTHR38439:SF2">
    <property type="entry name" value="OUTER MEMBRANE PROTEIN H.8"/>
    <property type="match status" value="1"/>
</dbReference>
<feature type="domain" description="Blue (type 1) copper" evidence="6">
    <location>
        <begin position="25"/>
        <end position="149"/>
    </location>
</feature>
<proteinExistence type="predicted"/>
<name>A0A4Y1YJX6_9PROT</name>
<evidence type="ECO:0000259" key="6">
    <source>
        <dbReference type="Pfam" id="PF00127"/>
    </source>
</evidence>
<dbReference type="GO" id="GO:0009055">
    <property type="term" value="F:electron transfer activity"/>
    <property type="evidence" value="ECO:0007669"/>
    <property type="project" value="InterPro"/>
</dbReference>
<keyword evidence="5" id="KW-0732">Signal</keyword>
<dbReference type="CDD" id="cd13922">
    <property type="entry name" value="Azurin"/>
    <property type="match status" value="1"/>
</dbReference>
<dbReference type="Gene3D" id="2.60.40.420">
    <property type="entry name" value="Cupredoxins - blue copper proteins"/>
    <property type="match status" value="1"/>
</dbReference>
<keyword evidence="4 5" id="KW-0186">Copper</keyword>
<dbReference type="InterPro" id="IPR050845">
    <property type="entry name" value="Cu-binding_ET"/>
</dbReference>
<feature type="chain" id="PRO_5021512092" description="Azurin" evidence="5">
    <location>
        <begin position="24"/>
        <end position="150"/>
    </location>
</feature>
<dbReference type="Proteomes" id="UP000316473">
    <property type="component" value="Chromosome"/>
</dbReference>
<dbReference type="AlphaFoldDB" id="A0A4Y1YJX6"/>
<comment type="subcellular location">
    <subcellularLocation>
        <location evidence="5">Periplasm</location>
    </subcellularLocation>
</comment>
<accession>A0A4Y1YJX6</accession>
<keyword evidence="3 5" id="KW-0249">Electron transport</keyword>
<comment type="function">
    <text evidence="5">Transfers electrons from cytochrome c551 to cytochrome oxidase.</text>
</comment>
<keyword evidence="8" id="KW-1185">Reference proteome</keyword>
<dbReference type="PANTHER" id="PTHR38439">
    <property type="entry name" value="AURACYANIN-B"/>
    <property type="match status" value="1"/>
</dbReference>
<evidence type="ECO:0000256" key="1">
    <source>
        <dbReference type="ARBA" id="ARBA00022448"/>
    </source>
</evidence>